<organism evidence="2 3">
    <name type="scientific">Macrostomum lignano</name>
    <dbReference type="NCBI Taxonomy" id="282301"/>
    <lineage>
        <taxon>Eukaryota</taxon>
        <taxon>Metazoa</taxon>
        <taxon>Spiralia</taxon>
        <taxon>Lophotrochozoa</taxon>
        <taxon>Platyhelminthes</taxon>
        <taxon>Rhabditophora</taxon>
        <taxon>Macrostomorpha</taxon>
        <taxon>Macrostomida</taxon>
        <taxon>Macrostomidae</taxon>
        <taxon>Macrostomum</taxon>
    </lineage>
</organism>
<feature type="compositionally biased region" description="Low complexity" evidence="1">
    <location>
        <begin position="47"/>
        <end position="89"/>
    </location>
</feature>
<feature type="region of interest" description="Disordered" evidence="1">
    <location>
        <begin position="40"/>
        <end position="89"/>
    </location>
</feature>
<dbReference type="EMBL" id="NIVC01000006">
    <property type="protein sequence ID" value="PAA94596.1"/>
    <property type="molecule type" value="Genomic_DNA"/>
</dbReference>
<evidence type="ECO:0000313" key="2">
    <source>
        <dbReference type="EMBL" id="PAA94596.1"/>
    </source>
</evidence>
<proteinExistence type="predicted"/>
<dbReference type="AlphaFoldDB" id="A0A267H8J8"/>
<reference evidence="2 3" key="1">
    <citation type="submission" date="2017-06" db="EMBL/GenBank/DDBJ databases">
        <title>A platform for efficient transgenesis in Macrostomum lignano, a flatworm model organism for stem cell research.</title>
        <authorList>
            <person name="Berezikov E."/>
        </authorList>
    </citation>
    <scope>NUCLEOTIDE SEQUENCE [LARGE SCALE GENOMIC DNA]</scope>
    <source>
        <strain evidence="2">DV1</strain>
        <tissue evidence="2">Whole organism</tissue>
    </source>
</reference>
<evidence type="ECO:0000256" key="1">
    <source>
        <dbReference type="SAM" id="MobiDB-lite"/>
    </source>
</evidence>
<dbReference type="Proteomes" id="UP000215902">
    <property type="component" value="Unassembled WGS sequence"/>
</dbReference>
<evidence type="ECO:0000313" key="3">
    <source>
        <dbReference type="Proteomes" id="UP000215902"/>
    </source>
</evidence>
<gene>
    <name evidence="2" type="ORF">BOX15_Mlig025170g2</name>
</gene>
<keyword evidence="3" id="KW-1185">Reference proteome</keyword>
<name>A0A267H8J8_9PLAT</name>
<sequence length="242" mass="26887">MPADSLTVRLQLDESESSVGMPTAEPILIKLLCSTKQTDSAEDHADGNSSCGDCSSRCSSNHNNNNSGNSRATNRSSAAGDASRSSSLAVQKRLQNEQLRQDLAKQLDTRLHDIGGPISAEWSAIKQFVSSEIQANLGNKLRSDVESLMEHPHLRKMVRELQAERPESATQTDMLDRMTASLLPKVRRNHRQFLDRLNRRVSQMLVQLMHNDQMVTVIDDEQLINDLFKLSSGSDEDTSRTA</sequence>
<protein>
    <submittedName>
        <fullName evidence="2">Uncharacterized protein</fullName>
    </submittedName>
</protein>
<accession>A0A267H8J8</accession>
<comment type="caution">
    <text evidence="2">The sequence shown here is derived from an EMBL/GenBank/DDBJ whole genome shotgun (WGS) entry which is preliminary data.</text>
</comment>